<dbReference type="RefSeq" id="WP_243010936.1">
    <property type="nucleotide sequence ID" value="NZ_JALGAR010000001.1"/>
</dbReference>
<organism evidence="2 3">
    <name type="scientific">Cryobacterium zhongshanensis</name>
    <dbReference type="NCBI Taxonomy" id="2928153"/>
    <lineage>
        <taxon>Bacteria</taxon>
        <taxon>Bacillati</taxon>
        <taxon>Actinomycetota</taxon>
        <taxon>Actinomycetes</taxon>
        <taxon>Micrococcales</taxon>
        <taxon>Microbacteriaceae</taxon>
        <taxon>Cryobacterium</taxon>
    </lineage>
</organism>
<gene>
    <name evidence="2" type="ORF">MQH31_03590</name>
</gene>
<accession>A0AA41QTW0</accession>
<sequence>MTRYRWAAILMIIHGGLMELGPCLAIVPVLASGMGAGQISRYFQFIVPYFQDNLILLMAMSGVFGVVRIIGAIGILRNRLWRLALAVINCVVTMVLMIFVLPAGIADAVLACTALVLLLTAYFGKRPLPQT</sequence>
<keyword evidence="3" id="KW-1185">Reference proteome</keyword>
<dbReference type="AlphaFoldDB" id="A0AA41QTW0"/>
<evidence type="ECO:0008006" key="4">
    <source>
        <dbReference type="Google" id="ProtNLM"/>
    </source>
</evidence>
<dbReference type="Proteomes" id="UP001165341">
    <property type="component" value="Unassembled WGS sequence"/>
</dbReference>
<feature type="transmembrane region" description="Helical" evidence="1">
    <location>
        <begin position="108"/>
        <end position="124"/>
    </location>
</feature>
<keyword evidence="1" id="KW-1133">Transmembrane helix</keyword>
<feature type="transmembrane region" description="Helical" evidence="1">
    <location>
        <begin position="83"/>
        <end position="102"/>
    </location>
</feature>
<evidence type="ECO:0000256" key="1">
    <source>
        <dbReference type="SAM" id="Phobius"/>
    </source>
</evidence>
<protein>
    <recommendedName>
        <fullName evidence="4">DUF2127 domain-containing protein</fullName>
    </recommendedName>
</protein>
<proteinExistence type="predicted"/>
<comment type="caution">
    <text evidence="2">The sequence shown here is derived from an EMBL/GenBank/DDBJ whole genome shotgun (WGS) entry which is preliminary data.</text>
</comment>
<keyword evidence="1" id="KW-0812">Transmembrane</keyword>
<keyword evidence="1" id="KW-0472">Membrane</keyword>
<dbReference type="EMBL" id="JALGAR010000001">
    <property type="protein sequence ID" value="MCI4656892.1"/>
    <property type="molecule type" value="Genomic_DNA"/>
</dbReference>
<evidence type="ECO:0000313" key="2">
    <source>
        <dbReference type="EMBL" id="MCI4656892.1"/>
    </source>
</evidence>
<evidence type="ECO:0000313" key="3">
    <source>
        <dbReference type="Proteomes" id="UP001165341"/>
    </source>
</evidence>
<name>A0AA41QTW0_9MICO</name>
<reference evidence="2" key="1">
    <citation type="submission" date="2022-03" db="EMBL/GenBank/DDBJ databases">
        <title>Cryobacterium sp. nov. strain ZS14-85, isolated from Antarctic soil.</title>
        <authorList>
            <person name="Li J."/>
            <person name="Niu G."/>
        </authorList>
    </citation>
    <scope>NUCLEOTIDE SEQUENCE</scope>
    <source>
        <strain evidence="2">ZS14-85</strain>
    </source>
</reference>
<feature type="transmembrane region" description="Helical" evidence="1">
    <location>
        <begin position="55"/>
        <end position="76"/>
    </location>
</feature>